<evidence type="ECO:0000313" key="4">
    <source>
        <dbReference type="Proteomes" id="UP000000343"/>
    </source>
</evidence>
<keyword evidence="2" id="KW-0732">Signal</keyword>
<dbReference type="STRING" id="1198114.AciX9_0842"/>
<name>E8X144_GRATM</name>
<evidence type="ECO:0000256" key="1">
    <source>
        <dbReference type="SAM" id="MobiDB-lite"/>
    </source>
</evidence>
<dbReference type="AlphaFoldDB" id="E8X144"/>
<dbReference type="EMBL" id="CP002480">
    <property type="protein sequence ID" value="ADW67910.1"/>
    <property type="molecule type" value="Genomic_DNA"/>
</dbReference>
<evidence type="ECO:0008006" key="5">
    <source>
        <dbReference type="Google" id="ProtNLM"/>
    </source>
</evidence>
<sequence>MTPTPKLTRSLAAALLLATPVLARAADKPRPAPPVKPAAEYPLNDPHPTEKVTIAADPCTEKADCSFFRLPYIEHGFQPVRIIITNDRDEAVILDDVRMQFIPAEGDKEAAADDEDLNRRLFNHKYAEGTKIPLIPVTIHKEPIDKKILSDDQDFGFQSTTVPPHSTRAGYVFYDTRGIDDPVLKHAELYIKRIHYVDEHTVKHELFAFTLPFDKWLAAQPKPDKKPEANKK</sequence>
<dbReference type="PaxDb" id="1198114-AciX9_0842"/>
<organism evidence="4">
    <name type="scientific">Granulicella tundricola (strain ATCC BAA-1859 / DSM 23138 / MP5ACTX9)</name>
    <dbReference type="NCBI Taxonomy" id="1198114"/>
    <lineage>
        <taxon>Bacteria</taxon>
        <taxon>Pseudomonadati</taxon>
        <taxon>Acidobacteriota</taxon>
        <taxon>Terriglobia</taxon>
        <taxon>Terriglobales</taxon>
        <taxon>Acidobacteriaceae</taxon>
        <taxon>Granulicella</taxon>
    </lineage>
</organism>
<dbReference type="KEGG" id="acm:AciX9_0842"/>
<feature type="signal peptide" evidence="2">
    <location>
        <begin position="1"/>
        <end position="25"/>
    </location>
</feature>
<accession>E8X144</accession>
<evidence type="ECO:0000313" key="3">
    <source>
        <dbReference type="EMBL" id="ADW67910.1"/>
    </source>
</evidence>
<feature type="region of interest" description="Disordered" evidence="1">
    <location>
        <begin position="26"/>
        <end position="49"/>
    </location>
</feature>
<evidence type="ECO:0000256" key="2">
    <source>
        <dbReference type="SAM" id="SignalP"/>
    </source>
</evidence>
<keyword evidence="4" id="KW-1185">Reference proteome</keyword>
<dbReference type="RefSeq" id="WP_013579235.1">
    <property type="nucleotide sequence ID" value="NC_015064.1"/>
</dbReference>
<dbReference type="eggNOG" id="ENOG503200P">
    <property type="taxonomic scope" value="Bacteria"/>
</dbReference>
<dbReference type="HOGENOM" id="CLU_103372_0_0_0"/>
<reference evidence="4" key="1">
    <citation type="submission" date="2011-01" db="EMBL/GenBank/DDBJ databases">
        <title>Complete sequence of chromosome of Acidobacterium sp. MP5ACTX9.</title>
        <authorList>
            <consortium name="US DOE Joint Genome Institute"/>
            <person name="Lucas S."/>
            <person name="Copeland A."/>
            <person name="Lapidus A."/>
            <person name="Cheng J.-F."/>
            <person name="Goodwin L."/>
            <person name="Pitluck S."/>
            <person name="Teshima H."/>
            <person name="Detter J.C."/>
            <person name="Han C."/>
            <person name="Tapia R."/>
            <person name="Land M."/>
            <person name="Hauser L."/>
            <person name="Kyrpides N."/>
            <person name="Ivanova N."/>
            <person name="Ovchinnikova G."/>
            <person name="Pagani I."/>
            <person name="Rawat S.R."/>
            <person name="Mannisto M."/>
            <person name="Haggblom M.M."/>
            <person name="Woyke T."/>
        </authorList>
    </citation>
    <scope>NUCLEOTIDE SEQUENCE [LARGE SCALE GENOMIC DNA]</scope>
    <source>
        <strain evidence="4">MP5ACTX9</strain>
    </source>
</reference>
<gene>
    <name evidence="3" type="ordered locus">AciX9_0842</name>
</gene>
<feature type="chain" id="PRO_5003230151" description="Lipoprotein" evidence="2">
    <location>
        <begin position="26"/>
        <end position="232"/>
    </location>
</feature>
<dbReference type="Proteomes" id="UP000000343">
    <property type="component" value="Chromosome"/>
</dbReference>
<dbReference type="OrthoDB" id="117437at2"/>
<proteinExistence type="predicted"/>
<protein>
    <recommendedName>
        <fullName evidence="5">Lipoprotein</fullName>
    </recommendedName>
</protein>